<evidence type="ECO:0000256" key="1">
    <source>
        <dbReference type="SAM" id="Phobius"/>
    </source>
</evidence>
<dbReference type="PANTHER" id="PTHR20921:SF0">
    <property type="entry name" value="TRANSMEMBRANE PROTEIN 222"/>
    <property type="match status" value="1"/>
</dbReference>
<evidence type="ECO:0000313" key="2">
    <source>
        <dbReference type="EMBL" id="OEU12809.1"/>
    </source>
</evidence>
<name>A0A1E7F3U0_9STRA</name>
<reference evidence="2 3" key="1">
    <citation type="submission" date="2016-09" db="EMBL/GenBank/DDBJ databases">
        <title>Extensive genetic diversity and differential bi-allelic expression allows diatom success in the polar Southern Ocean.</title>
        <authorList>
            <consortium name="DOE Joint Genome Institute"/>
            <person name="Mock T."/>
            <person name="Otillar R.P."/>
            <person name="Strauss J."/>
            <person name="Dupont C."/>
            <person name="Frickenhaus S."/>
            <person name="Maumus F."/>
            <person name="Mcmullan M."/>
            <person name="Sanges R."/>
            <person name="Schmutz J."/>
            <person name="Toseland A."/>
            <person name="Valas R."/>
            <person name="Veluchamy A."/>
            <person name="Ward B.J."/>
            <person name="Allen A."/>
            <person name="Barry K."/>
            <person name="Falciatore A."/>
            <person name="Ferrante M."/>
            <person name="Fortunato A.E."/>
            <person name="Gloeckner G."/>
            <person name="Gruber A."/>
            <person name="Hipkin R."/>
            <person name="Janech M."/>
            <person name="Kroth P."/>
            <person name="Leese F."/>
            <person name="Lindquist E."/>
            <person name="Lyon B.R."/>
            <person name="Martin J."/>
            <person name="Mayer C."/>
            <person name="Parker M."/>
            <person name="Quesneville H."/>
            <person name="Raymond J."/>
            <person name="Uhlig C."/>
            <person name="Valentin K.U."/>
            <person name="Worden A.Z."/>
            <person name="Armbrust E.V."/>
            <person name="Bowler C."/>
            <person name="Green B."/>
            <person name="Moulton V."/>
            <person name="Van Oosterhout C."/>
            <person name="Grigoriev I."/>
        </authorList>
    </citation>
    <scope>NUCLEOTIDE SEQUENCE [LARGE SCALE GENOMIC DNA]</scope>
    <source>
        <strain evidence="2 3">CCMP1102</strain>
    </source>
</reference>
<dbReference type="OrthoDB" id="267284at2759"/>
<dbReference type="EMBL" id="KV784364">
    <property type="protein sequence ID" value="OEU12809.1"/>
    <property type="molecule type" value="Genomic_DNA"/>
</dbReference>
<dbReference type="KEGG" id="fcy:FRACYDRAFT_244084"/>
<keyword evidence="1" id="KW-0472">Membrane</keyword>
<dbReference type="PANTHER" id="PTHR20921">
    <property type="entry name" value="TRANSMEMBRANE PROTEIN 222"/>
    <property type="match status" value="1"/>
</dbReference>
<protein>
    <submittedName>
        <fullName evidence="2">Uncharacterized protein</fullName>
    </submittedName>
</protein>
<dbReference type="InParanoid" id="A0A1E7F3U0"/>
<keyword evidence="1" id="KW-1133">Transmembrane helix</keyword>
<dbReference type="Pfam" id="PF05608">
    <property type="entry name" value="RTE1"/>
    <property type="match status" value="1"/>
</dbReference>
<sequence length="479" mass="55917">MPMSTPRDGRKMPPGFIPYDGIKEEEIEALKRVFRLGGSTPYPPYPETTYTWIDTPSLSYRSNLYKEDPYNIQRFMMPMTRYDPSDYHVYLTTLHDDDMDVEKKYVAIQDLIKQMFSTQHAWIPPTWASESRYRYNMPLHTFLHQFEPPSATRRRTVPIIPYDGIKEEEIEALKLVFRLEGSCYRSNLYKDDPYNIQRFMPMTRYDAFDHHVYLTILHDDDMDVENKYVAIQDLMNQMFSKQHAWIPPIWTSGSRYRYSKPLHTFLHQSEPPIESPPKMKLSDAVVLQPLEQEQHSNNIDLLSCCILWSPLHPITSFLPFFGHMGISDSIGQPNDAEGCFDNRGHFDPLIEYSPRIQYSRMGVGLPVRYLKVDIAVDINGQSEEWDEAIDRFDGIGGHGHVAKILNRIGYKGRYDWGTMELLFLMFFQGSFTVDGKDFIFFQGSFTVHSKDTYTSSILSQFGPFLVIILLLIILLLWIL</sequence>
<feature type="transmembrane region" description="Helical" evidence="1">
    <location>
        <begin position="457"/>
        <end position="478"/>
    </location>
</feature>
<accession>A0A1E7F3U0</accession>
<dbReference type="InterPro" id="IPR008496">
    <property type="entry name" value="TMEM222/RTE1"/>
</dbReference>
<gene>
    <name evidence="2" type="ORF">FRACYDRAFT_244084</name>
</gene>
<evidence type="ECO:0000313" key="3">
    <source>
        <dbReference type="Proteomes" id="UP000095751"/>
    </source>
</evidence>
<keyword evidence="1" id="KW-0812">Transmembrane</keyword>
<keyword evidence="3" id="KW-1185">Reference proteome</keyword>
<proteinExistence type="predicted"/>
<dbReference type="Proteomes" id="UP000095751">
    <property type="component" value="Unassembled WGS sequence"/>
</dbReference>
<organism evidence="2 3">
    <name type="scientific">Fragilariopsis cylindrus CCMP1102</name>
    <dbReference type="NCBI Taxonomy" id="635003"/>
    <lineage>
        <taxon>Eukaryota</taxon>
        <taxon>Sar</taxon>
        <taxon>Stramenopiles</taxon>
        <taxon>Ochrophyta</taxon>
        <taxon>Bacillariophyta</taxon>
        <taxon>Bacillariophyceae</taxon>
        <taxon>Bacillariophycidae</taxon>
        <taxon>Bacillariales</taxon>
        <taxon>Bacillariaceae</taxon>
        <taxon>Fragilariopsis</taxon>
    </lineage>
</organism>
<dbReference type="AlphaFoldDB" id="A0A1E7F3U0"/>